<comment type="similarity">
    <text evidence="2">Belongs to the glycosyltransferase 2 family.</text>
</comment>
<dbReference type="Pfam" id="PF00535">
    <property type="entry name" value="Glycos_transf_2"/>
    <property type="match status" value="1"/>
</dbReference>
<dbReference type="SUPFAM" id="SSF53448">
    <property type="entry name" value="Nucleotide-diphospho-sugar transferases"/>
    <property type="match status" value="1"/>
</dbReference>
<dbReference type="Proteomes" id="UP000014249">
    <property type="component" value="Unassembled WGS sequence"/>
</dbReference>
<proteinExistence type="inferred from homology"/>
<keyword evidence="4 6" id="KW-0808">Transferase</keyword>
<gene>
    <name evidence="6" type="ORF">Lpp77_01272</name>
</gene>
<dbReference type="InterPro" id="IPR001173">
    <property type="entry name" value="Glyco_trans_2-like"/>
</dbReference>
<evidence type="ECO:0000256" key="1">
    <source>
        <dbReference type="ARBA" id="ARBA00004776"/>
    </source>
</evidence>
<sequence>MLQIGVVVVSYNPDLNVLRNNLRTLKTHENVDCLIVDNGSQNSHELKKVGIDLQVDVLLLKKNFGIAYAQNRGFEFFKDREVDWVLTLDQDSLIPSNLVDVYTNSVQLSFPDSAILTCSYVDDEWTEIQKRAMMQADKVVQKKYVISSGNLIRVSAWEKVGGFDEFLFIDLVDFDFDAKLFLAGYKIWETNEVILHHSVGKTLNKPIMQKLLLLPEDAILADHSPMRQYYIYRNSIIFEKRYTMISKRRFVVLHTFFATRRVFAYRQKLRKLIAAWRGVIDGALYRAGRDAEFQQKLIKLRH</sequence>
<evidence type="ECO:0000256" key="2">
    <source>
        <dbReference type="ARBA" id="ARBA00006739"/>
    </source>
</evidence>
<dbReference type="PANTHER" id="PTHR43179:SF12">
    <property type="entry name" value="GALACTOFURANOSYLTRANSFERASE GLFT2"/>
    <property type="match status" value="1"/>
</dbReference>
<dbReference type="InterPro" id="IPR029044">
    <property type="entry name" value="Nucleotide-diphossugar_trans"/>
</dbReference>
<evidence type="ECO:0000256" key="3">
    <source>
        <dbReference type="ARBA" id="ARBA00022676"/>
    </source>
</evidence>
<dbReference type="EMBL" id="ANJX01000048">
    <property type="protein sequence ID" value="EPC56862.1"/>
    <property type="molecule type" value="Genomic_DNA"/>
</dbReference>
<dbReference type="Gene3D" id="3.90.550.10">
    <property type="entry name" value="Spore Coat Polysaccharide Biosynthesis Protein SpsA, Chain A"/>
    <property type="match status" value="1"/>
</dbReference>
<dbReference type="GO" id="GO:0016757">
    <property type="term" value="F:glycosyltransferase activity"/>
    <property type="evidence" value="ECO:0007669"/>
    <property type="project" value="UniProtKB-KW"/>
</dbReference>
<name>A0A8E0INA6_LACPA</name>
<keyword evidence="3" id="KW-0328">Glycosyltransferase</keyword>
<reference evidence="6 7" key="1">
    <citation type="journal article" date="2013" name="PLoS ONE">
        <title>Lactobacillus paracasei comparative genomics: towards species pan-genome definition and exploitation of diversity.</title>
        <authorList>
            <person name="Smokvina T."/>
            <person name="Wels M."/>
            <person name="Polka J."/>
            <person name="Chervaux C."/>
            <person name="Brisse S."/>
            <person name="Boekhorst J."/>
            <person name="van Hylckama Vlieg J.E."/>
            <person name="Siezen R.J."/>
        </authorList>
    </citation>
    <scope>NUCLEOTIDE SEQUENCE [LARGE SCALE GENOMIC DNA]</scope>
    <source>
        <strain evidence="6 7">CNCM I-4270</strain>
    </source>
</reference>
<evidence type="ECO:0000313" key="7">
    <source>
        <dbReference type="Proteomes" id="UP000014249"/>
    </source>
</evidence>
<dbReference type="AlphaFoldDB" id="A0A8E0INA6"/>
<comment type="pathway">
    <text evidence="1">Cell wall biogenesis; cell wall polysaccharide biosynthesis.</text>
</comment>
<evidence type="ECO:0000256" key="4">
    <source>
        <dbReference type="ARBA" id="ARBA00022679"/>
    </source>
</evidence>
<protein>
    <submittedName>
        <fullName evidence="6">Glycosyltransferase</fullName>
    </submittedName>
</protein>
<dbReference type="PANTHER" id="PTHR43179">
    <property type="entry name" value="RHAMNOSYLTRANSFERASE WBBL"/>
    <property type="match status" value="1"/>
</dbReference>
<organism evidence="6 7">
    <name type="scientific">Lacticaseibacillus paracasei subsp. paracasei CNCM I-4270</name>
    <dbReference type="NCBI Taxonomy" id="1256202"/>
    <lineage>
        <taxon>Bacteria</taxon>
        <taxon>Bacillati</taxon>
        <taxon>Bacillota</taxon>
        <taxon>Bacilli</taxon>
        <taxon>Lactobacillales</taxon>
        <taxon>Lactobacillaceae</taxon>
        <taxon>Lacticaseibacillus</taxon>
    </lineage>
</organism>
<feature type="domain" description="Glycosyltransferase 2-like" evidence="5">
    <location>
        <begin position="6"/>
        <end position="133"/>
    </location>
</feature>
<accession>A0A8E0INA6</accession>
<evidence type="ECO:0000259" key="5">
    <source>
        <dbReference type="Pfam" id="PF00535"/>
    </source>
</evidence>
<evidence type="ECO:0000313" key="6">
    <source>
        <dbReference type="EMBL" id="EPC56862.1"/>
    </source>
</evidence>
<comment type="caution">
    <text evidence="6">The sequence shown here is derived from an EMBL/GenBank/DDBJ whole genome shotgun (WGS) entry which is preliminary data.</text>
</comment>